<evidence type="ECO:0000256" key="4">
    <source>
        <dbReference type="SAM" id="SignalP"/>
    </source>
</evidence>
<protein>
    <recommendedName>
        <fullName evidence="3">exo-alpha-sialidase</fullName>
        <ecNumber evidence="3">3.2.1.18</ecNumber>
    </recommendedName>
</protein>
<gene>
    <name evidence="6" type="primary">nedA_4</name>
    <name evidence="6" type="ORF">Mal52_52720</name>
</gene>
<dbReference type="EC" id="3.2.1.18" evidence="3"/>
<dbReference type="EMBL" id="CP036276">
    <property type="protein sequence ID" value="QDU46750.1"/>
    <property type="molecule type" value="Genomic_DNA"/>
</dbReference>
<dbReference type="Proteomes" id="UP000319383">
    <property type="component" value="Chromosome"/>
</dbReference>
<evidence type="ECO:0000313" key="6">
    <source>
        <dbReference type="EMBL" id="QDU46750.1"/>
    </source>
</evidence>
<accession>A0A517ZWD7</accession>
<dbReference type="KEGG" id="sdyn:Mal52_52720"/>
<keyword evidence="4" id="KW-0732">Signal</keyword>
<dbReference type="InterPro" id="IPR011040">
    <property type="entry name" value="Sialidase"/>
</dbReference>
<dbReference type="GO" id="GO:0016020">
    <property type="term" value="C:membrane"/>
    <property type="evidence" value="ECO:0007669"/>
    <property type="project" value="TreeGrafter"/>
</dbReference>
<dbReference type="AlphaFoldDB" id="A0A517ZWD7"/>
<dbReference type="GO" id="GO:0004308">
    <property type="term" value="F:exo-alpha-sialidase activity"/>
    <property type="evidence" value="ECO:0007669"/>
    <property type="project" value="UniProtKB-EC"/>
</dbReference>
<evidence type="ECO:0000313" key="7">
    <source>
        <dbReference type="Proteomes" id="UP000319383"/>
    </source>
</evidence>
<evidence type="ECO:0000259" key="5">
    <source>
        <dbReference type="Pfam" id="PF13088"/>
    </source>
</evidence>
<dbReference type="SUPFAM" id="SSF50939">
    <property type="entry name" value="Sialidases"/>
    <property type="match status" value="1"/>
</dbReference>
<feature type="domain" description="Sialidase" evidence="5">
    <location>
        <begin position="65"/>
        <end position="373"/>
    </location>
</feature>
<keyword evidence="6" id="KW-0326">Glycosidase</keyword>
<dbReference type="Gene3D" id="2.120.10.10">
    <property type="match status" value="1"/>
</dbReference>
<evidence type="ECO:0000256" key="3">
    <source>
        <dbReference type="ARBA" id="ARBA00012733"/>
    </source>
</evidence>
<reference evidence="6 7" key="1">
    <citation type="submission" date="2019-02" db="EMBL/GenBank/DDBJ databases">
        <title>Deep-cultivation of Planctomycetes and their phenomic and genomic characterization uncovers novel biology.</title>
        <authorList>
            <person name="Wiegand S."/>
            <person name="Jogler M."/>
            <person name="Boedeker C."/>
            <person name="Pinto D."/>
            <person name="Vollmers J."/>
            <person name="Rivas-Marin E."/>
            <person name="Kohn T."/>
            <person name="Peeters S.H."/>
            <person name="Heuer A."/>
            <person name="Rast P."/>
            <person name="Oberbeckmann S."/>
            <person name="Bunk B."/>
            <person name="Jeske O."/>
            <person name="Meyerdierks A."/>
            <person name="Storesund J.E."/>
            <person name="Kallscheuer N."/>
            <person name="Luecker S."/>
            <person name="Lage O.M."/>
            <person name="Pohl T."/>
            <person name="Merkel B.J."/>
            <person name="Hornburger P."/>
            <person name="Mueller R.-W."/>
            <person name="Bruemmer F."/>
            <person name="Labrenz M."/>
            <person name="Spormann A.M."/>
            <person name="Op den Camp H."/>
            <person name="Overmann J."/>
            <person name="Amann R."/>
            <person name="Jetten M.S.M."/>
            <person name="Mascher T."/>
            <person name="Medema M.H."/>
            <person name="Devos D.P."/>
            <person name="Kaster A.-K."/>
            <person name="Ovreas L."/>
            <person name="Rohde M."/>
            <person name="Galperin M.Y."/>
            <person name="Jogler C."/>
        </authorList>
    </citation>
    <scope>NUCLEOTIDE SEQUENCE [LARGE SCALE GENOMIC DNA]</scope>
    <source>
        <strain evidence="6 7">Mal52</strain>
    </source>
</reference>
<name>A0A517ZWD7_9PLAN</name>
<dbReference type="RefSeq" id="WP_145379236.1">
    <property type="nucleotide sequence ID" value="NZ_CP036276.1"/>
</dbReference>
<feature type="chain" id="PRO_5022013144" description="exo-alpha-sialidase" evidence="4">
    <location>
        <begin position="20"/>
        <end position="398"/>
    </location>
</feature>
<keyword evidence="6" id="KW-0378">Hydrolase</keyword>
<evidence type="ECO:0000256" key="2">
    <source>
        <dbReference type="ARBA" id="ARBA00009348"/>
    </source>
</evidence>
<dbReference type="PANTHER" id="PTHR10628">
    <property type="entry name" value="SIALIDASE"/>
    <property type="match status" value="1"/>
</dbReference>
<dbReference type="GO" id="GO:0006689">
    <property type="term" value="P:ganglioside catabolic process"/>
    <property type="evidence" value="ECO:0007669"/>
    <property type="project" value="TreeGrafter"/>
</dbReference>
<dbReference type="InterPro" id="IPR036278">
    <property type="entry name" value="Sialidase_sf"/>
</dbReference>
<dbReference type="GO" id="GO:0009313">
    <property type="term" value="P:oligosaccharide catabolic process"/>
    <property type="evidence" value="ECO:0007669"/>
    <property type="project" value="TreeGrafter"/>
</dbReference>
<sequence length="398" mass="43635" precursor="true">MHLRIPLATLLFLIAFCTAPEMSRTTLRAADSETAQNATTLFELGEGKESKYGFRIPALARTNSGTLLAFAERRLGLHDHAENDIVLRRSLDGGRSWQPLQIVAEAGGDSLNDPCVVVLDSGRILLRYTHFPKGVHARTTKHTVIAEPGYGGPKNVRLFLTHSDDDGKTWSKPRDVTRDMRRKTAISVGSPGAALQLTRGPHQGRIVFPNYEVYHLGGDKRKSVNSVSYSDDGGATWKLSETIAEPGPKGFGNEAQLAELAGGGILLSARDQEGGTFRKLSVSSDGGETWSPHRLATDLLTPQCMSSVMRYSWPNDQQAGVLLHTLPHTKDKRANGTIMISRDEGKSWKPARVIVPAGFEYSCLIRFPDGDIGCLYETDHCRSIDFQRLNAQTILGDQ</sequence>
<comment type="catalytic activity">
    <reaction evidence="1">
        <text>Hydrolysis of alpha-(2-&gt;3)-, alpha-(2-&gt;6)-, alpha-(2-&gt;8)- glycosidic linkages of terminal sialic acid residues in oligosaccharides, glycoproteins, glycolipids, colominic acid and synthetic substrates.</text>
        <dbReference type="EC" id="3.2.1.18"/>
    </reaction>
</comment>
<comment type="similarity">
    <text evidence="2">Belongs to the glycosyl hydrolase 33 family.</text>
</comment>
<dbReference type="InterPro" id="IPR026856">
    <property type="entry name" value="Sialidase_fam"/>
</dbReference>
<dbReference type="Pfam" id="PF13088">
    <property type="entry name" value="BNR_2"/>
    <property type="match status" value="1"/>
</dbReference>
<dbReference type="GO" id="GO:0005737">
    <property type="term" value="C:cytoplasm"/>
    <property type="evidence" value="ECO:0007669"/>
    <property type="project" value="TreeGrafter"/>
</dbReference>
<organism evidence="6 7">
    <name type="scientific">Symmachiella dynata</name>
    <dbReference type="NCBI Taxonomy" id="2527995"/>
    <lineage>
        <taxon>Bacteria</taxon>
        <taxon>Pseudomonadati</taxon>
        <taxon>Planctomycetota</taxon>
        <taxon>Planctomycetia</taxon>
        <taxon>Planctomycetales</taxon>
        <taxon>Planctomycetaceae</taxon>
        <taxon>Symmachiella</taxon>
    </lineage>
</organism>
<evidence type="ECO:0000256" key="1">
    <source>
        <dbReference type="ARBA" id="ARBA00000427"/>
    </source>
</evidence>
<dbReference type="CDD" id="cd15482">
    <property type="entry name" value="Sialidase_non-viral"/>
    <property type="match status" value="1"/>
</dbReference>
<proteinExistence type="inferred from homology"/>
<feature type="signal peptide" evidence="4">
    <location>
        <begin position="1"/>
        <end position="19"/>
    </location>
</feature>
<dbReference type="PANTHER" id="PTHR10628:SF30">
    <property type="entry name" value="EXO-ALPHA-SIALIDASE"/>
    <property type="match status" value="1"/>
</dbReference>
<keyword evidence="7" id="KW-1185">Reference proteome</keyword>